<feature type="chain" id="PRO_5024373689" evidence="2">
    <location>
        <begin position="27"/>
        <end position="403"/>
    </location>
</feature>
<protein>
    <submittedName>
        <fullName evidence="3">VCBS repeat-containing protein</fullName>
    </submittedName>
</protein>
<dbReference type="AlphaFoldDB" id="A0A5R9KX58"/>
<evidence type="ECO:0000313" key="4">
    <source>
        <dbReference type="Proteomes" id="UP000306402"/>
    </source>
</evidence>
<gene>
    <name evidence="3" type="ORF">FEN17_14685</name>
</gene>
<dbReference type="RefSeq" id="WP_138366099.1">
    <property type="nucleotide sequence ID" value="NZ_VCEJ01000004.1"/>
</dbReference>
<keyword evidence="4" id="KW-1185">Reference proteome</keyword>
<dbReference type="PANTHER" id="PTHR44103:SF1">
    <property type="entry name" value="PROPROTEIN CONVERTASE P"/>
    <property type="match status" value="1"/>
</dbReference>
<feature type="signal peptide" evidence="2">
    <location>
        <begin position="1"/>
        <end position="26"/>
    </location>
</feature>
<dbReference type="Pfam" id="PF13517">
    <property type="entry name" value="FG-GAP_3"/>
    <property type="match status" value="2"/>
</dbReference>
<dbReference type="OrthoDB" id="9816120at2"/>
<comment type="caution">
    <text evidence="3">The sequence shown here is derived from an EMBL/GenBank/DDBJ whole genome shotgun (WGS) entry which is preliminary data.</text>
</comment>
<accession>A0A5R9KX58</accession>
<dbReference type="InterPro" id="IPR013517">
    <property type="entry name" value="FG-GAP"/>
</dbReference>
<keyword evidence="1 2" id="KW-0732">Signal</keyword>
<dbReference type="PANTHER" id="PTHR44103">
    <property type="entry name" value="PROPROTEIN CONVERTASE P"/>
    <property type="match status" value="1"/>
</dbReference>
<evidence type="ECO:0000256" key="1">
    <source>
        <dbReference type="ARBA" id="ARBA00022729"/>
    </source>
</evidence>
<evidence type="ECO:0000256" key="2">
    <source>
        <dbReference type="SAM" id="SignalP"/>
    </source>
</evidence>
<organism evidence="3 4">
    <name type="scientific">Dyadobacter luticola</name>
    <dbReference type="NCBI Taxonomy" id="1979387"/>
    <lineage>
        <taxon>Bacteria</taxon>
        <taxon>Pseudomonadati</taxon>
        <taxon>Bacteroidota</taxon>
        <taxon>Cytophagia</taxon>
        <taxon>Cytophagales</taxon>
        <taxon>Spirosomataceae</taxon>
        <taxon>Dyadobacter</taxon>
    </lineage>
</organism>
<dbReference type="InterPro" id="IPR028994">
    <property type="entry name" value="Integrin_alpha_N"/>
</dbReference>
<dbReference type="SUPFAM" id="SSF69318">
    <property type="entry name" value="Integrin alpha N-terminal domain"/>
    <property type="match status" value="1"/>
</dbReference>
<evidence type="ECO:0000313" key="3">
    <source>
        <dbReference type="EMBL" id="TLV00725.1"/>
    </source>
</evidence>
<name>A0A5R9KX58_9BACT</name>
<dbReference type="EMBL" id="VCEJ01000004">
    <property type="protein sequence ID" value="TLV00725.1"/>
    <property type="molecule type" value="Genomic_DNA"/>
</dbReference>
<reference evidence="3 4" key="1">
    <citation type="submission" date="2019-05" db="EMBL/GenBank/DDBJ databases">
        <authorList>
            <person name="Qu J.-H."/>
        </authorList>
    </citation>
    <scope>NUCLEOTIDE SEQUENCE [LARGE SCALE GENOMIC DNA]</scope>
    <source>
        <strain evidence="3 4">T17</strain>
    </source>
</reference>
<sequence length="403" mass="45433">MHLFKKQVRLLCLGLTGLLTVTMVNAQTKSKTSKELVFKKTVLGTRFISEGAAMGDVNKDGKKDILAGAYWFEAPSWKAHELMKPDTFVVQGSYSDSFLDFSMDVNQDGWIDLIRIDWPGKAAYWHENPQNKPGYWPKHQIYSAVGNESPMMVDIDGDGRKDLLCNDPTGKKVIWLKAPSKKGDINWEKYVISNDPNNSTHMYTHGIGYGDINMDGRKDVIVRSGWWEGPAEGPAKHPKEEDWKFHAADLGQDASQMYVMDLNGDGLNDVLSASAHNYGIWWHEQMKDAQGNVEWKHHVIDNSFSQTHGVELVDLNKDGNMDFVTGKRYFAHSGNDPGEFEPALVTWFEYKPGKTPTWIRHDIDMDSGIGLHVTVEDLNNDGLLDIATGNKKGVRIFTQQKSK</sequence>
<proteinExistence type="predicted"/>
<dbReference type="Gene3D" id="2.130.10.130">
    <property type="entry name" value="Integrin alpha, N-terminal"/>
    <property type="match status" value="2"/>
</dbReference>
<dbReference type="Proteomes" id="UP000306402">
    <property type="component" value="Unassembled WGS sequence"/>
</dbReference>